<gene>
    <name evidence="1" type="ORF">IAA98_16245</name>
</gene>
<keyword evidence="1" id="KW-0645">Protease</keyword>
<name>A0A9D1KNW1_9ACTN</name>
<dbReference type="PANTHER" id="PTHR39420">
    <property type="match status" value="1"/>
</dbReference>
<dbReference type="Pfam" id="PF10103">
    <property type="entry name" value="Zincin_2"/>
    <property type="match status" value="1"/>
</dbReference>
<dbReference type="NCBIfam" id="TIGR03624">
    <property type="entry name" value="putative hydrolase"/>
    <property type="match status" value="1"/>
</dbReference>
<proteinExistence type="predicted"/>
<sequence length="335" mass="36051">MSVVDWPLATRTARRLTRQGPQVSHAEAAEAVAEMREAAVRAHDHVSQVTGLVATATPELLVVDRPTWCSATVESFAELLAPLDQRTETSALSAKVTGLEVGALLPYLSTRVLGQYDPYVGDGPGRLLLVAPSIVAVERALAVDPSDFRLWVTLHEQTHVLQFLHGPTPWLRDHLRGRITALLSEMDLTAGALSGVAANVASKLRGRRSELSLSDLVPDERAGRLVEEITAVMSLLEGHADVIMDEVGPEVVGTVRTIRARFTQRRAAGGIDGLVRNLLGLDAKMRQYRDGAAFCRALLAEVGMDGLNTVFTSPDTLPSAAEIADPQAWLARVAP</sequence>
<evidence type="ECO:0000313" key="2">
    <source>
        <dbReference type="Proteomes" id="UP000886842"/>
    </source>
</evidence>
<dbReference type="GO" id="GO:0008237">
    <property type="term" value="F:metallopeptidase activity"/>
    <property type="evidence" value="ECO:0007669"/>
    <property type="project" value="UniProtKB-KW"/>
</dbReference>
<dbReference type="EMBL" id="DVLP01000464">
    <property type="protein sequence ID" value="HIT77130.1"/>
    <property type="molecule type" value="Genomic_DNA"/>
</dbReference>
<organism evidence="1 2">
    <name type="scientific">Candidatus Avipropionibacterium avicola</name>
    <dbReference type="NCBI Taxonomy" id="2840701"/>
    <lineage>
        <taxon>Bacteria</taxon>
        <taxon>Bacillati</taxon>
        <taxon>Actinomycetota</taxon>
        <taxon>Actinomycetes</taxon>
        <taxon>Propionibacteriales</taxon>
        <taxon>Propionibacteriaceae</taxon>
        <taxon>Propionibacteriaceae incertae sedis</taxon>
        <taxon>Candidatus Avipropionibacterium</taxon>
    </lineage>
</organism>
<reference evidence="1" key="1">
    <citation type="submission" date="2020-10" db="EMBL/GenBank/DDBJ databases">
        <authorList>
            <person name="Gilroy R."/>
        </authorList>
    </citation>
    <scope>NUCLEOTIDE SEQUENCE</scope>
    <source>
        <strain evidence="1">ChiGjej1B1-24693</strain>
    </source>
</reference>
<keyword evidence="1" id="KW-0378">Hydrolase</keyword>
<dbReference type="Gene3D" id="1.20.150.30">
    <property type="entry name" value="Zincin-like metallopeptidase, N-terminal domain"/>
    <property type="match status" value="1"/>
</dbReference>
<dbReference type="NCBIfam" id="TIGR03883">
    <property type="entry name" value="DUF2342_F420"/>
    <property type="match status" value="1"/>
</dbReference>
<dbReference type="AlphaFoldDB" id="A0A9D1KNW1"/>
<protein>
    <submittedName>
        <fullName evidence="1">Zinc-dependent metalloprotease</fullName>
    </submittedName>
</protein>
<dbReference type="SUPFAM" id="SSF55486">
    <property type="entry name" value="Metalloproteases ('zincins'), catalytic domain"/>
    <property type="match status" value="1"/>
</dbReference>
<evidence type="ECO:0000313" key="1">
    <source>
        <dbReference type="EMBL" id="HIT77130.1"/>
    </source>
</evidence>
<dbReference type="Proteomes" id="UP000886842">
    <property type="component" value="Unassembled WGS sequence"/>
</dbReference>
<dbReference type="PANTHER" id="PTHR39420:SF1">
    <property type="entry name" value="HYDROLASE"/>
    <property type="match status" value="1"/>
</dbReference>
<accession>A0A9D1KNW1</accession>
<dbReference type="InterPro" id="IPR022454">
    <property type="entry name" value="CHP03883_F420-assoc"/>
</dbReference>
<reference evidence="1" key="2">
    <citation type="journal article" date="2021" name="PeerJ">
        <title>Extensive microbial diversity within the chicken gut microbiome revealed by metagenomics and culture.</title>
        <authorList>
            <person name="Gilroy R."/>
            <person name="Ravi A."/>
            <person name="Getino M."/>
            <person name="Pursley I."/>
            <person name="Horton D.L."/>
            <person name="Alikhan N.F."/>
            <person name="Baker D."/>
            <person name="Gharbi K."/>
            <person name="Hall N."/>
            <person name="Watson M."/>
            <person name="Adriaenssens E.M."/>
            <person name="Foster-Nyarko E."/>
            <person name="Jarju S."/>
            <person name="Secka A."/>
            <person name="Antonio M."/>
            <person name="Oren A."/>
            <person name="Chaudhuri R.R."/>
            <person name="La Ragione R."/>
            <person name="Hildebrand F."/>
            <person name="Pallen M.J."/>
        </authorList>
    </citation>
    <scope>NUCLEOTIDE SEQUENCE</scope>
    <source>
        <strain evidence="1">ChiGjej1B1-24693</strain>
    </source>
</reference>
<comment type="caution">
    <text evidence="1">The sequence shown here is derived from an EMBL/GenBank/DDBJ whole genome shotgun (WGS) entry which is preliminary data.</text>
</comment>
<keyword evidence="1" id="KW-0482">Metalloprotease</keyword>
<dbReference type="InterPro" id="IPR042271">
    <property type="entry name" value="Zinicin_2_N"/>
</dbReference>
<dbReference type="InterPro" id="IPR018766">
    <property type="entry name" value="Zinicin_2"/>
</dbReference>